<feature type="region of interest" description="Disordered" evidence="2">
    <location>
        <begin position="1"/>
        <end position="29"/>
    </location>
</feature>
<dbReference type="InterPro" id="IPR018105">
    <property type="entry name" value="Translational_control_tumour_p"/>
</dbReference>
<name>A0A8J6DWB7_GALPY</name>
<protein>
    <submittedName>
        <fullName evidence="4">Translationally-controlled tumor protein</fullName>
    </submittedName>
</protein>
<evidence type="ECO:0000256" key="1">
    <source>
        <dbReference type="PROSITE-ProRule" id="PRU01133"/>
    </source>
</evidence>
<gene>
    <name evidence="4" type="ORF">J0S82_012659</name>
</gene>
<dbReference type="OrthoDB" id="10248936at2759"/>
<evidence type="ECO:0000256" key="2">
    <source>
        <dbReference type="SAM" id="MobiDB-lite"/>
    </source>
</evidence>
<evidence type="ECO:0000313" key="4">
    <source>
        <dbReference type="EMBL" id="KAG8523074.1"/>
    </source>
</evidence>
<dbReference type="SUPFAM" id="SSF51316">
    <property type="entry name" value="Mss4-like"/>
    <property type="match status" value="1"/>
</dbReference>
<evidence type="ECO:0000259" key="3">
    <source>
        <dbReference type="PROSITE" id="PS51797"/>
    </source>
</evidence>
<feature type="domain" description="TCTP" evidence="3">
    <location>
        <begin position="1"/>
        <end position="75"/>
    </location>
</feature>
<feature type="non-terminal residue" evidence="4">
    <location>
        <position position="75"/>
    </location>
</feature>
<comment type="similarity">
    <text evidence="1">Belongs to the TCTP family.</text>
</comment>
<reference evidence="4" key="1">
    <citation type="journal article" date="2021" name="Evol. Appl.">
        <title>The genome of the Pyrenean desman and the effects of bottlenecks and inbreeding on the genomic landscape of an endangered species.</title>
        <authorList>
            <person name="Escoda L."/>
            <person name="Castresana J."/>
        </authorList>
    </citation>
    <scope>NUCLEOTIDE SEQUENCE</scope>
    <source>
        <strain evidence="4">IBE-C5619</strain>
    </source>
</reference>
<comment type="caution">
    <text evidence="4">The sequence shown here is derived from an EMBL/GenBank/DDBJ whole genome shotgun (WGS) entry which is preliminary data.</text>
</comment>
<dbReference type="InterPro" id="IPR011057">
    <property type="entry name" value="Mss4-like_sf"/>
</dbReference>
<accession>A0A8J6DWB7</accession>
<organism evidence="4 5">
    <name type="scientific">Galemys pyrenaicus</name>
    <name type="common">Iberian desman</name>
    <name type="synonym">Pyrenean desman</name>
    <dbReference type="NCBI Taxonomy" id="202257"/>
    <lineage>
        <taxon>Eukaryota</taxon>
        <taxon>Metazoa</taxon>
        <taxon>Chordata</taxon>
        <taxon>Craniata</taxon>
        <taxon>Vertebrata</taxon>
        <taxon>Euteleostomi</taxon>
        <taxon>Mammalia</taxon>
        <taxon>Eutheria</taxon>
        <taxon>Laurasiatheria</taxon>
        <taxon>Eulipotyphla</taxon>
        <taxon>Talpidae</taxon>
        <taxon>Galemys</taxon>
    </lineage>
</organism>
<evidence type="ECO:0000313" key="5">
    <source>
        <dbReference type="Proteomes" id="UP000700334"/>
    </source>
</evidence>
<dbReference type="InterPro" id="IPR011323">
    <property type="entry name" value="Mss4/transl-control_tumour"/>
</dbReference>
<dbReference type="Gene3D" id="2.170.150.10">
    <property type="entry name" value="Metal Binding Protein, Guanine Nucleotide Exchange Factor, Chain A"/>
    <property type="match status" value="1"/>
</dbReference>
<dbReference type="AlphaFoldDB" id="A0A8J6DWB7"/>
<dbReference type="Proteomes" id="UP000700334">
    <property type="component" value="Unassembled WGS sequence"/>
</dbReference>
<dbReference type="Pfam" id="PF00838">
    <property type="entry name" value="TCTP"/>
    <property type="match status" value="1"/>
</dbReference>
<dbReference type="PROSITE" id="PS51797">
    <property type="entry name" value="TCTP_3"/>
    <property type="match status" value="1"/>
</dbReference>
<keyword evidence="5" id="KW-1185">Reference proteome</keyword>
<proteinExistence type="inferred from homology"/>
<sequence>MVSRTDGKIDVSLIGENTSPKGHESKGSKRTVITSVELVMSHHLQETSFTEEAYKNMNPEGMVALLDYQEDGAIQ</sequence>
<dbReference type="InterPro" id="IPR034737">
    <property type="entry name" value="TCTP"/>
</dbReference>
<dbReference type="EMBL" id="JAGFMF010011418">
    <property type="protein sequence ID" value="KAG8523074.1"/>
    <property type="molecule type" value="Genomic_DNA"/>
</dbReference>